<dbReference type="OMA" id="PPKEMRI"/>
<evidence type="ECO:0000256" key="1">
    <source>
        <dbReference type="SAM" id="Phobius"/>
    </source>
</evidence>
<feature type="transmembrane region" description="Helical" evidence="1">
    <location>
        <begin position="213"/>
        <end position="232"/>
    </location>
</feature>
<reference evidence="4 5" key="1">
    <citation type="submission" date="2015-12" db="EMBL/GenBank/DDBJ databases">
        <title>A stable core within a dynamic pangenome in Sulfolobus acidocaldarius.</title>
        <authorList>
            <person name="Anderson R."/>
            <person name="Kouris A."/>
            <person name="Seward C."/>
            <person name="Campbell K."/>
            <person name="Whitaker R."/>
        </authorList>
    </citation>
    <scope>NUCLEOTIDE SEQUENCE [LARGE SCALE GENOMIC DNA]</scope>
    <source>
        <strain evidence="2 5">GG12-C01-09</strain>
        <strain evidence="3 4">NG05B_CO5_07</strain>
    </source>
</reference>
<feature type="transmembrane region" description="Helical" evidence="1">
    <location>
        <begin position="7"/>
        <end position="24"/>
    </location>
</feature>
<dbReference type="Proteomes" id="UP000060043">
    <property type="component" value="Chromosome"/>
</dbReference>
<dbReference type="Proteomes" id="UP000065473">
    <property type="component" value="Chromosome"/>
</dbReference>
<evidence type="ECO:0000313" key="2">
    <source>
        <dbReference type="EMBL" id="ALU29681.1"/>
    </source>
</evidence>
<proteinExistence type="predicted"/>
<gene>
    <name evidence="2" type="ORF">ATY89_06820</name>
    <name evidence="3" type="ORF">ATZ20_09840</name>
</gene>
<dbReference type="EMBL" id="CP013695">
    <property type="protein sequence ID" value="ALU32416.1"/>
    <property type="molecule type" value="Genomic_DNA"/>
</dbReference>
<keyword evidence="1" id="KW-0472">Membrane</keyword>
<keyword evidence="1" id="KW-1133">Transmembrane helix</keyword>
<dbReference type="STRING" id="1435377.SUSAZ_10590"/>
<feature type="transmembrane region" description="Helical" evidence="1">
    <location>
        <begin position="171"/>
        <end position="193"/>
    </location>
</feature>
<accession>A0A0U2Y2A1</accession>
<sequence length="241" mass="26632">MKSLVNVLPYLPIIFGSLLLTYLFPLSQLVPLTIFWIFTTILVLRTALSDEAKLVIFGKDKIKWIIFFLYLVVHYAVYSLAIELLLGQFTQGNNVLYVGPPLGIYTTPFSVSPSLTGLALSLILNPTLLIHLSNQLVIELSFYSISMGLLISFLVTSSLMIVISTRRRLKYLALVPMLGILVGASCCVSIPVLLATSIETAGVVLLTTFSWEVVFIAYVILPLVTVIVLKHLSNSLHKLMS</sequence>
<name>A0A0U2Y2A1_9CREN</name>
<keyword evidence="1" id="KW-0812">Transmembrane</keyword>
<organism evidence="2 5">
    <name type="scientific">Sulfolobus acidocaldarius</name>
    <dbReference type="NCBI Taxonomy" id="2285"/>
    <lineage>
        <taxon>Archaea</taxon>
        <taxon>Thermoproteota</taxon>
        <taxon>Thermoprotei</taxon>
        <taxon>Sulfolobales</taxon>
        <taxon>Sulfolobaceae</taxon>
        <taxon>Sulfolobus</taxon>
    </lineage>
</organism>
<evidence type="ECO:0000313" key="4">
    <source>
        <dbReference type="Proteomes" id="UP000060043"/>
    </source>
</evidence>
<feature type="transmembrane region" description="Helical" evidence="1">
    <location>
        <begin position="142"/>
        <end position="164"/>
    </location>
</feature>
<evidence type="ECO:0000313" key="5">
    <source>
        <dbReference type="Proteomes" id="UP000065473"/>
    </source>
</evidence>
<dbReference type="OrthoDB" id="34735at2157"/>
<dbReference type="RefSeq" id="WP_011279045.1">
    <property type="nucleotide sequence ID" value="NZ_BHWZ01000006.1"/>
</dbReference>
<feature type="transmembrane region" description="Helical" evidence="1">
    <location>
        <begin position="64"/>
        <end position="86"/>
    </location>
</feature>
<feature type="transmembrane region" description="Helical" evidence="1">
    <location>
        <begin position="30"/>
        <end position="48"/>
    </location>
</feature>
<dbReference type="EMBL" id="CP013694">
    <property type="protein sequence ID" value="ALU29681.1"/>
    <property type="molecule type" value="Genomic_DNA"/>
</dbReference>
<protein>
    <submittedName>
        <fullName evidence="2">Uncharacterized protein</fullName>
    </submittedName>
</protein>
<dbReference type="GeneID" id="14552770"/>
<evidence type="ECO:0000313" key="3">
    <source>
        <dbReference type="EMBL" id="ALU32416.1"/>
    </source>
</evidence>
<dbReference type="AlphaFoldDB" id="A0A0U2Y2A1"/>